<gene>
    <name evidence="2" type="ORF">SAMN05216219_1501</name>
</gene>
<dbReference type="RefSeq" id="WP_090710151.1">
    <property type="nucleotide sequence ID" value="NZ_FOVM01000003.1"/>
</dbReference>
<sequence length="255" mass="27220">MADRSFDGGKIPEGTATHVEEGAMRQWTIQIILGLLVLAAGVLLLVETVLSDQVPGLLWAGLLAAGSAAFWYAYFAHRSWWWSAIPAGALLGAAIAPVMELDPDGAGQWTEVPFLAAVSTGFWAVYLQDHRRWWAVIPGGALLTLAVVSGVTDAVGGQGTGAILLLGLAVTFVLVAMLPSGSSRRRWAWIVAAALAAVALVVVLQTAELLIVLNYLWPVAVIGGGAYLVWSAWRRRHAEHKYTRTQNTPTETGTL</sequence>
<dbReference type="Proteomes" id="UP000198867">
    <property type="component" value="Unassembled WGS sequence"/>
</dbReference>
<dbReference type="EMBL" id="FOVM01000003">
    <property type="protein sequence ID" value="SFN62476.1"/>
    <property type="molecule type" value="Genomic_DNA"/>
</dbReference>
<keyword evidence="1" id="KW-1133">Transmembrane helix</keyword>
<protein>
    <recommendedName>
        <fullName evidence="4">DUF2157 domain-containing protein</fullName>
    </recommendedName>
</protein>
<dbReference type="STRING" id="995034.SAMN05216219_1501"/>
<keyword evidence="1" id="KW-0472">Membrane</keyword>
<feature type="transmembrane region" description="Helical" evidence="1">
    <location>
        <begin position="105"/>
        <end position="126"/>
    </location>
</feature>
<feature type="transmembrane region" description="Helical" evidence="1">
    <location>
        <begin position="81"/>
        <end position="99"/>
    </location>
</feature>
<reference evidence="3" key="1">
    <citation type="submission" date="2016-10" db="EMBL/GenBank/DDBJ databases">
        <authorList>
            <person name="Varghese N."/>
            <person name="Submissions S."/>
        </authorList>
    </citation>
    <scope>NUCLEOTIDE SEQUENCE [LARGE SCALE GENOMIC DNA]</scope>
    <source>
        <strain evidence="3">CGMCC 1.11101</strain>
    </source>
</reference>
<name>A0A1I5AIY5_9MICO</name>
<evidence type="ECO:0008006" key="4">
    <source>
        <dbReference type="Google" id="ProtNLM"/>
    </source>
</evidence>
<accession>A0A1I5AIY5</accession>
<proteinExistence type="predicted"/>
<keyword evidence="3" id="KW-1185">Reference proteome</keyword>
<evidence type="ECO:0000313" key="2">
    <source>
        <dbReference type="EMBL" id="SFN62476.1"/>
    </source>
</evidence>
<feature type="transmembrane region" description="Helical" evidence="1">
    <location>
        <begin position="158"/>
        <end position="178"/>
    </location>
</feature>
<evidence type="ECO:0000313" key="3">
    <source>
        <dbReference type="Proteomes" id="UP000198867"/>
    </source>
</evidence>
<feature type="transmembrane region" description="Helical" evidence="1">
    <location>
        <begin position="56"/>
        <end position="74"/>
    </location>
</feature>
<feature type="transmembrane region" description="Helical" evidence="1">
    <location>
        <begin position="31"/>
        <end position="50"/>
    </location>
</feature>
<feature type="transmembrane region" description="Helical" evidence="1">
    <location>
        <begin position="133"/>
        <end position="152"/>
    </location>
</feature>
<evidence type="ECO:0000256" key="1">
    <source>
        <dbReference type="SAM" id="Phobius"/>
    </source>
</evidence>
<dbReference type="OrthoDB" id="4931641at2"/>
<feature type="transmembrane region" description="Helical" evidence="1">
    <location>
        <begin position="187"/>
        <end position="207"/>
    </location>
</feature>
<feature type="transmembrane region" description="Helical" evidence="1">
    <location>
        <begin position="213"/>
        <end position="233"/>
    </location>
</feature>
<organism evidence="2 3">
    <name type="scientific">Mycetocola miduiensis</name>
    <dbReference type="NCBI Taxonomy" id="995034"/>
    <lineage>
        <taxon>Bacteria</taxon>
        <taxon>Bacillati</taxon>
        <taxon>Actinomycetota</taxon>
        <taxon>Actinomycetes</taxon>
        <taxon>Micrococcales</taxon>
        <taxon>Microbacteriaceae</taxon>
        <taxon>Mycetocola</taxon>
    </lineage>
</organism>
<dbReference type="AlphaFoldDB" id="A0A1I5AIY5"/>
<keyword evidence="1" id="KW-0812">Transmembrane</keyword>